<name>U2DZC6_9BACE</name>
<dbReference type="HOGENOM" id="CLU_3212649_0_0_10"/>
<reference evidence="1 2" key="1">
    <citation type="submission" date="2013-08" db="EMBL/GenBank/DDBJ databases">
        <authorList>
            <person name="Weinstock G."/>
            <person name="Sodergren E."/>
            <person name="Wylie T."/>
            <person name="Fulton L."/>
            <person name="Fulton R."/>
            <person name="Fronick C."/>
            <person name="O'Laughlin M."/>
            <person name="Godfrey J."/>
            <person name="Miner T."/>
            <person name="Herter B."/>
            <person name="Appelbaum E."/>
            <person name="Cordes M."/>
            <person name="Lek S."/>
            <person name="Wollam A."/>
            <person name="Pepin K.H."/>
            <person name="Palsikar V.B."/>
            <person name="Mitreva M."/>
            <person name="Wilson R.K."/>
        </authorList>
    </citation>
    <scope>NUCLEOTIDE SEQUENCE [LARGE SCALE GENOMIC DNA]</scope>
    <source>
        <strain evidence="1 2">F0041</strain>
    </source>
</reference>
<evidence type="ECO:0000313" key="1">
    <source>
        <dbReference type="EMBL" id="ERI85286.1"/>
    </source>
</evidence>
<comment type="caution">
    <text evidence="1">The sequence shown here is derived from an EMBL/GenBank/DDBJ whole genome shotgun (WGS) entry which is preliminary data.</text>
</comment>
<protein>
    <submittedName>
        <fullName evidence="1">Uncharacterized protein</fullName>
    </submittedName>
</protein>
<gene>
    <name evidence="1" type="ORF">HMPREF1981_01843</name>
</gene>
<dbReference type="EMBL" id="AWSV01000096">
    <property type="protein sequence ID" value="ERI85286.1"/>
    <property type="molecule type" value="Genomic_DNA"/>
</dbReference>
<sequence length="44" mass="5216">MKEAPKLSYFILRKRKAFFLLCAEKVVTLRRIRKTENESTGSQK</sequence>
<dbReference type="AlphaFoldDB" id="U2DZC6"/>
<dbReference type="Proteomes" id="UP000016496">
    <property type="component" value="Unassembled WGS sequence"/>
</dbReference>
<accession>U2DZC6</accession>
<evidence type="ECO:0000313" key="2">
    <source>
        <dbReference type="Proteomes" id="UP000016496"/>
    </source>
</evidence>
<organism evidence="1 2">
    <name type="scientific">Bacteroides pyogenes F0041</name>
    <dbReference type="NCBI Taxonomy" id="1321819"/>
    <lineage>
        <taxon>Bacteria</taxon>
        <taxon>Pseudomonadati</taxon>
        <taxon>Bacteroidota</taxon>
        <taxon>Bacteroidia</taxon>
        <taxon>Bacteroidales</taxon>
        <taxon>Bacteroidaceae</taxon>
        <taxon>Bacteroides</taxon>
    </lineage>
</organism>
<proteinExistence type="predicted"/>